<gene>
    <name evidence="3" type="ORF">CEUR00632_LOCUS4423</name>
</gene>
<reference evidence="3" key="1">
    <citation type="submission" date="2021-01" db="EMBL/GenBank/DDBJ databases">
        <authorList>
            <person name="Corre E."/>
            <person name="Pelletier E."/>
            <person name="Niang G."/>
            <person name="Scheremetjew M."/>
            <person name="Finn R."/>
            <person name="Kale V."/>
            <person name="Holt S."/>
            <person name="Cochrane G."/>
            <person name="Meng A."/>
            <person name="Brown T."/>
            <person name="Cohen L."/>
        </authorList>
    </citation>
    <scope>NUCLEOTIDE SEQUENCE</scope>
    <source>
        <strain evidence="3">CCMP219</strain>
    </source>
</reference>
<feature type="domain" description="NADH-ubiquinone oxidoreductase 21kDa subunit N-terminal" evidence="2">
    <location>
        <begin position="26"/>
        <end position="105"/>
    </location>
</feature>
<feature type="transmembrane region" description="Helical" evidence="1">
    <location>
        <begin position="47"/>
        <end position="65"/>
    </location>
</feature>
<dbReference type="PANTHER" id="PTHR34062">
    <property type="entry name" value="OXIDOREDUCTASE 21 KDA SUBUNIT, PUTATIVE (AFU_ORTHOLOGUE AFUA_4G04750)-RELATED"/>
    <property type="match status" value="1"/>
</dbReference>
<name>A0A7R9V4R5_9CHLO</name>
<proteinExistence type="predicted"/>
<dbReference type="PANTHER" id="PTHR34062:SF1">
    <property type="entry name" value="NADH-UBIQUINONE OXIDOREDUCTASE 21KDA SUBUNIT N-TERMINAL DOMAIN-CONTAINING PROTEIN"/>
    <property type="match status" value="1"/>
</dbReference>
<dbReference type="EMBL" id="HBEC01009617">
    <property type="protein sequence ID" value="CAD8284388.1"/>
    <property type="molecule type" value="Transcribed_RNA"/>
</dbReference>
<keyword evidence="1" id="KW-1133">Transmembrane helix</keyword>
<dbReference type="InterPro" id="IPR019721">
    <property type="entry name" value="NADH-UbQ_OxRdtase_su21_N"/>
</dbReference>
<sequence length="123" mass="14495">MPGEWPDPPNYYDAPNRSHKVILQTPQYPVIFPEPTVSQVVDNMRWGHWYFAGGMALAGYGLGYWKGSSIHWQRPASRFGFVFMGQFGLLHMMQDSAYRLMGYKENEYEQKRNIPRQLVKERY</sequence>
<dbReference type="InterPro" id="IPR053229">
    <property type="entry name" value="NADH-Q_oxidrdct_subunit"/>
</dbReference>
<protein>
    <recommendedName>
        <fullName evidence="2">NADH-ubiquinone oxidoreductase 21kDa subunit N-terminal domain-containing protein</fullName>
    </recommendedName>
</protein>
<organism evidence="3">
    <name type="scientific">Chlamydomonas euryale</name>
    <dbReference type="NCBI Taxonomy" id="1486919"/>
    <lineage>
        <taxon>Eukaryota</taxon>
        <taxon>Viridiplantae</taxon>
        <taxon>Chlorophyta</taxon>
        <taxon>core chlorophytes</taxon>
        <taxon>Chlorophyceae</taxon>
        <taxon>CS clade</taxon>
        <taxon>Chlamydomonadales</taxon>
        <taxon>Chlamydomonadaceae</taxon>
        <taxon>Chlamydomonas</taxon>
    </lineage>
</organism>
<dbReference type="Pfam" id="PF10785">
    <property type="entry name" value="NADH-u_ox-rdase"/>
    <property type="match status" value="1"/>
</dbReference>
<evidence type="ECO:0000259" key="2">
    <source>
        <dbReference type="Pfam" id="PF10785"/>
    </source>
</evidence>
<keyword evidence="1" id="KW-0812">Transmembrane</keyword>
<accession>A0A7R9V4R5</accession>
<keyword evidence="1" id="KW-0472">Membrane</keyword>
<evidence type="ECO:0000256" key="1">
    <source>
        <dbReference type="SAM" id="Phobius"/>
    </source>
</evidence>
<dbReference type="AlphaFoldDB" id="A0A7R9V4R5"/>
<evidence type="ECO:0000313" key="3">
    <source>
        <dbReference type="EMBL" id="CAD8284388.1"/>
    </source>
</evidence>